<gene>
    <name evidence="1" type="ORF">CTRU02_207515</name>
</gene>
<protein>
    <submittedName>
        <fullName evidence="1">C2 domain-containing protein</fullName>
    </submittedName>
</protein>
<dbReference type="EMBL" id="VUJX02000004">
    <property type="protein sequence ID" value="KAL0937784.1"/>
    <property type="molecule type" value="Genomic_DNA"/>
</dbReference>
<keyword evidence="2" id="KW-1185">Reference proteome</keyword>
<dbReference type="Proteomes" id="UP000805649">
    <property type="component" value="Unassembled WGS sequence"/>
</dbReference>
<evidence type="ECO:0000313" key="2">
    <source>
        <dbReference type="Proteomes" id="UP000805649"/>
    </source>
</evidence>
<sequence length="480" mass="51858">MATALVDKLTASGGSESAGFLNDIVVQLWPHINVAAGRMVKEIVEPMFATMLPGPLASLRFVKIDLGQVPMRFSEVDVHKTDNDGIKLDMDLDWEGTCDIELEGKMVPKLGIEHVHLHGRLSVLLCPLTDIIPLIGAAQVAFINPPTLKLDFTDAANIADCFLIEKAVRKVILNIVSSLAVLPNRYLVKLDANNDWFKAYQPHVGVLRLTVEKATGINGPKKSGAKRLLSKIIKDVPDCFCSVTVGAEEMWRTTTKKNDHNPVWNETHDFLVADFDQVIALDVDDDDLVGDDDIGLASTTVKEILLNGGTHELDLLHNGEPTGAKIVIHAQFFNFVSDVGALTSSENQGEGQICGLATVLIASALGLEGNRRELNPSVKVTWGASQFQTPAKTYSPGMDIFNPNFDSAFKIPVTSDMINNPGSFRIALMNKTDEAGAVEIPLSDVLEAPGLVKEGEFDVGSGAVVRASISLRGLQHAPVN</sequence>
<accession>A0ACC3Z142</accession>
<evidence type="ECO:0000313" key="1">
    <source>
        <dbReference type="EMBL" id="KAL0937784.1"/>
    </source>
</evidence>
<reference evidence="1 2" key="1">
    <citation type="journal article" date="2020" name="Phytopathology">
        <title>Genome Sequence Resources of Colletotrichum truncatum, C. plurivorum, C. musicola, and C. sojae: Four Species Pathogenic to Soybean (Glycine max).</title>
        <authorList>
            <person name="Rogerio F."/>
            <person name="Boufleur T.R."/>
            <person name="Ciampi-Guillardi M."/>
            <person name="Sukno S.A."/>
            <person name="Thon M.R."/>
            <person name="Massola Junior N.S."/>
            <person name="Baroncelli R."/>
        </authorList>
    </citation>
    <scope>NUCLEOTIDE SEQUENCE [LARGE SCALE GENOMIC DNA]</scope>
    <source>
        <strain evidence="1 2">CMES1059</strain>
    </source>
</reference>
<proteinExistence type="predicted"/>
<organism evidence="1 2">
    <name type="scientific">Colletotrichum truncatum</name>
    <name type="common">Anthracnose fungus</name>
    <name type="synonym">Colletotrichum capsici</name>
    <dbReference type="NCBI Taxonomy" id="5467"/>
    <lineage>
        <taxon>Eukaryota</taxon>
        <taxon>Fungi</taxon>
        <taxon>Dikarya</taxon>
        <taxon>Ascomycota</taxon>
        <taxon>Pezizomycotina</taxon>
        <taxon>Sordariomycetes</taxon>
        <taxon>Hypocreomycetidae</taxon>
        <taxon>Glomerellales</taxon>
        <taxon>Glomerellaceae</taxon>
        <taxon>Colletotrichum</taxon>
        <taxon>Colletotrichum truncatum species complex</taxon>
    </lineage>
</organism>
<comment type="caution">
    <text evidence="1">The sequence shown here is derived from an EMBL/GenBank/DDBJ whole genome shotgun (WGS) entry which is preliminary data.</text>
</comment>
<name>A0ACC3Z142_COLTU</name>